<dbReference type="OrthoDB" id="253051at2"/>
<feature type="domain" description="Cellulose-binding Sde182 nucleoside hydrolase-like" evidence="2">
    <location>
        <begin position="45"/>
        <end position="316"/>
    </location>
</feature>
<gene>
    <name evidence="3" type="ORF">K239x_17670</name>
</gene>
<dbReference type="SUPFAM" id="SSF53590">
    <property type="entry name" value="Nucleoside hydrolase"/>
    <property type="match status" value="1"/>
</dbReference>
<dbReference type="EMBL" id="CP036526">
    <property type="protein sequence ID" value="QDT09816.1"/>
    <property type="molecule type" value="Genomic_DNA"/>
</dbReference>
<dbReference type="InterPro" id="IPR036452">
    <property type="entry name" value="Ribo_hydro-like"/>
</dbReference>
<evidence type="ECO:0000259" key="2">
    <source>
        <dbReference type="Pfam" id="PF07632"/>
    </source>
</evidence>
<evidence type="ECO:0000313" key="4">
    <source>
        <dbReference type="Proteomes" id="UP000319817"/>
    </source>
</evidence>
<dbReference type="Gene3D" id="3.90.245.10">
    <property type="entry name" value="Ribonucleoside hydrolase-like"/>
    <property type="match status" value="1"/>
</dbReference>
<reference evidence="3 4" key="1">
    <citation type="submission" date="2019-02" db="EMBL/GenBank/DDBJ databases">
        <title>Deep-cultivation of Planctomycetes and their phenomic and genomic characterization uncovers novel biology.</title>
        <authorList>
            <person name="Wiegand S."/>
            <person name="Jogler M."/>
            <person name="Boedeker C."/>
            <person name="Pinto D."/>
            <person name="Vollmers J."/>
            <person name="Rivas-Marin E."/>
            <person name="Kohn T."/>
            <person name="Peeters S.H."/>
            <person name="Heuer A."/>
            <person name="Rast P."/>
            <person name="Oberbeckmann S."/>
            <person name="Bunk B."/>
            <person name="Jeske O."/>
            <person name="Meyerdierks A."/>
            <person name="Storesund J.E."/>
            <person name="Kallscheuer N."/>
            <person name="Luecker S."/>
            <person name="Lage O.M."/>
            <person name="Pohl T."/>
            <person name="Merkel B.J."/>
            <person name="Hornburger P."/>
            <person name="Mueller R.-W."/>
            <person name="Bruemmer F."/>
            <person name="Labrenz M."/>
            <person name="Spormann A.M."/>
            <person name="Op den Camp H."/>
            <person name="Overmann J."/>
            <person name="Amann R."/>
            <person name="Jetten M.S.M."/>
            <person name="Mascher T."/>
            <person name="Medema M.H."/>
            <person name="Devos D.P."/>
            <person name="Kaster A.-K."/>
            <person name="Ovreas L."/>
            <person name="Rohde M."/>
            <person name="Galperin M.Y."/>
            <person name="Jogler C."/>
        </authorList>
    </citation>
    <scope>NUCLEOTIDE SEQUENCE [LARGE SCALE GENOMIC DNA]</scope>
    <source>
        <strain evidence="3 4">K23_9</strain>
    </source>
</reference>
<feature type="chain" id="PRO_5021786256" description="Cellulose-binding Sde182 nucleoside hydrolase-like domain-containing protein" evidence="1">
    <location>
        <begin position="40"/>
        <end position="357"/>
    </location>
</feature>
<evidence type="ECO:0000256" key="1">
    <source>
        <dbReference type="SAM" id="SignalP"/>
    </source>
</evidence>
<dbReference type="AlphaFoldDB" id="A0A517NRW0"/>
<dbReference type="Pfam" id="PF07632">
    <property type="entry name" value="Sde182_NH-like"/>
    <property type="match status" value="1"/>
</dbReference>
<organism evidence="3 4">
    <name type="scientific">Stieleria marina</name>
    <dbReference type="NCBI Taxonomy" id="1930275"/>
    <lineage>
        <taxon>Bacteria</taxon>
        <taxon>Pseudomonadati</taxon>
        <taxon>Planctomycetota</taxon>
        <taxon>Planctomycetia</taxon>
        <taxon>Pirellulales</taxon>
        <taxon>Pirellulaceae</taxon>
        <taxon>Stieleria</taxon>
    </lineage>
</organism>
<protein>
    <recommendedName>
        <fullName evidence="2">Cellulose-binding Sde182 nucleoside hydrolase-like domain-containing protein</fullName>
    </recommendedName>
</protein>
<dbReference type="Proteomes" id="UP000319817">
    <property type="component" value="Chromosome"/>
</dbReference>
<evidence type="ECO:0000313" key="3">
    <source>
        <dbReference type="EMBL" id="QDT09816.1"/>
    </source>
</evidence>
<name>A0A517NRW0_9BACT</name>
<feature type="signal peptide" evidence="1">
    <location>
        <begin position="1"/>
        <end position="39"/>
    </location>
</feature>
<proteinExistence type="predicted"/>
<keyword evidence="4" id="KW-1185">Reference proteome</keyword>
<dbReference type="GO" id="GO:0016799">
    <property type="term" value="F:hydrolase activity, hydrolyzing N-glycosyl compounds"/>
    <property type="evidence" value="ECO:0007669"/>
    <property type="project" value="InterPro"/>
</dbReference>
<keyword evidence="1" id="KW-0732">Signal</keyword>
<sequence precursor="true">MLGVAKTTAQQLVTRSRSKTLIRTFAILLLLLASSSVNAAQPRPRLLVLTDIGGDPDDQQSLVRLMVYANAFQTEGIIATASGTPGELKTAVVRPDLIRAIVAAYGEVRPKLQRHEDRWPTADQLFAKIKSGNPHRGRDHIGEGHDTEGSRWIIQQVDAGTEKKLLNIAIWGGQTDLAQALWRVKRDRGEKGLAQFVKRFRVYDIADQDGIGDWMYSEFPGMFYIVSKAAKGTDKRDASFRGMYYGGDESLTSRDWIEQNVRSAGPLGALYPIKTWTAPNPHGCMKEGDTPSWFFFLPRGGNVPADPTQPGWGGQFRKALDGRYRDDDLGGDVARKSVSHWRADFQNDFRKRIAWCR</sequence>
<accession>A0A517NRW0</accession>
<dbReference type="InterPro" id="IPR011483">
    <property type="entry name" value="Sde182_NH-like"/>
</dbReference>